<feature type="compositionally biased region" description="Polar residues" evidence="1">
    <location>
        <begin position="1"/>
        <end position="10"/>
    </location>
</feature>
<feature type="region of interest" description="Disordered" evidence="1">
    <location>
        <begin position="1"/>
        <end position="43"/>
    </location>
</feature>
<gene>
    <name evidence="2" type="ORF">H4R34_002865</name>
</gene>
<feature type="compositionally biased region" description="Polar residues" evidence="1">
    <location>
        <begin position="501"/>
        <end position="515"/>
    </location>
</feature>
<feature type="region of interest" description="Disordered" evidence="1">
    <location>
        <begin position="58"/>
        <end position="79"/>
    </location>
</feature>
<feature type="region of interest" description="Disordered" evidence="1">
    <location>
        <begin position="269"/>
        <end position="294"/>
    </location>
</feature>
<sequence>MMPQPTNRSVSAAPLSQPLPALQRTPGPHPPTDPQRKWSYQSSSPRYPFLYANLPTVRTEQRSTSFPGTPQQRVIGTSGGKCQTIPAVVSAISSLPPAKSLVHPPPAPVLRPKRSMFSLDGLAALLKTPTLSNSTPRKGTGFSSAGISSASYVQSATDLPISRPRNPEYPSPSARHSWRVSSSESAYFELPLAAAGHSALFSREKPQSCASSKAPLSGKKAKKRGKPRELYALVDDDDDNIVLDDATSDLLMGVMDYKGYSRYPTCLRPRRDRLRQLRQPSPRPDPRSLPNLTQYHDDYRPVARCVSYGDPSTNGMEQADSPMPGHMEAIGRWPYTTSGSDVSSLPANQPCNHRMTSVSQPYPPFDQAGHSRGLPHSQGWSAPTSPRRLRSKPLPPVPRAKPSTPLPDVSALKLTAPVAANNWTAVAYASPLETNQSRKFSSSFAPVGRKPMSPVIEENESAVPSQASFDSAVSVSMVYAGEPTKSFGFMPAVDDVDADAGSQSQPGSLRSQRSLCSVVAGSDHTSGLLPSPTPQPSFYHPHQSPQFQSKPIPEPLGSISGMTDIPFQTNSVRSRTAYHGEVSFGQNLGNQSPSPPGSPVPTISNTCSLSAQPLVTTDRQSASKLTSPPVSKQSLHSDTSSFPATNSAMLSAPATPCLARKALPLTDHASSLAYSEASREDEELTAGYCAVNSARDASLGKSVEFGASVTDNSLRLKSQTSRTNEAASFSASVYRGSRLDGADDWDALRASMFESMPNYQPRSSPSRPRSQCMSSMPDGGFIDCYRTPTPSSPRTRVALHSSPVTPSKDEDSFMGLSMAASPNISYLQLTPHRSKDSPIIGYRTQNPVSRDGMVSSPSLCRHLPTRPISRSQSQQPSTAIAADKAFSVASSSTSALLMPLSERPVRVKPKEWSGPHTAKTNRVRPPQFPRLTPSDSGIRQPLELVRKDSFCAPSRSASIVRFSPASSIRYCRRARVKELADFFAAKY</sequence>
<evidence type="ECO:0000256" key="1">
    <source>
        <dbReference type="SAM" id="MobiDB-lite"/>
    </source>
</evidence>
<accession>A0A9W8ED67</accession>
<feature type="compositionally biased region" description="Polar residues" evidence="1">
    <location>
        <begin position="58"/>
        <end position="75"/>
    </location>
</feature>
<dbReference type="AlphaFoldDB" id="A0A9W8ED67"/>
<reference evidence="2" key="1">
    <citation type="submission" date="2022-07" db="EMBL/GenBank/DDBJ databases">
        <title>Phylogenomic reconstructions and comparative analyses of Kickxellomycotina fungi.</title>
        <authorList>
            <person name="Reynolds N.K."/>
            <person name="Stajich J.E."/>
            <person name="Barry K."/>
            <person name="Grigoriev I.V."/>
            <person name="Crous P."/>
            <person name="Smith M.E."/>
        </authorList>
    </citation>
    <scope>NUCLEOTIDE SEQUENCE</scope>
    <source>
        <strain evidence="2">RSA 567</strain>
    </source>
</reference>
<evidence type="ECO:0000313" key="3">
    <source>
        <dbReference type="Proteomes" id="UP001151582"/>
    </source>
</evidence>
<organism evidence="2 3">
    <name type="scientific">Dimargaris verticillata</name>
    <dbReference type="NCBI Taxonomy" id="2761393"/>
    <lineage>
        <taxon>Eukaryota</taxon>
        <taxon>Fungi</taxon>
        <taxon>Fungi incertae sedis</taxon>
        <taxon>Zoopagomycota</taxon>
        <taxon>Kickxellomycotina</taxon>
        <taxon>Dimargaritomycetes</taxon>
        <taxon>Dimargaritales</taxon>
        <taxon>Dimargaritaceae</taxon>
        <taxon>Dimargaris</taxon>
    </lineage>
</organism>
<feature type="region of interest" description="Disordered" evidence="1">
    <location>
        <begin position="908"/>
        <end position="939"/>
    </location>
</feature>
<feature type="compositionally biased region" description="Polar residues" evidence="1">
    <location>
        <begin position="601"/>
        <end position="641"/>
    </location>
</feature>
<feature type="region of interest" description="Disordered" evidence="1">
    <location>
        <begin position="583"/>
        <end position="641"/>
    </location>
</feature>
<feature type="region of interest" description="Disordered" evidence="1">
    <location>
        <begin position="206"/>
        <end position="225"/>
    </location>
</feature>
<dbReference type="Proteomes" id="UP001151582">
    <property type="component" value="Unassembled WGS sequence"/>
</dbReference>
<feature type="compositionally biased region" description="Low complexity" evidence="1">
    <location>
        <begin position="760"/>
        <end position="777"/>
    </location>
</feature>
<evidence type="ECO:0000313" key="2">
    <source>
        <dbReference type="EMBL" id="KAJ1979343.1"/>
    </source>
</evidence>
<comment type="caution">
    <text evidence="2">The sequence shown here is derived from an EMBL/GenBank/DDBJ whole genome shotgun (WGS) entry which is preliminary data.</text>
</comment>
<keyword evidence="3" id="KW-1185">Reference proteome</keyword>
<proteinExistence type="predicted"/>
<dbReference type="EMBL" id="JANBQB010000224">
    <property type="protein sequence ID" value="KAJ1979343.1"/>
    <property type="molecule type" value="Genomic_DNA"/>
</dbReference>
<feature type="region of interest" description="Disordered" evidence="1">
    <location>
        <begin position="756"/>
        <end position="813"/>
    </location>
</feature>
<feature type="region of interest" description="Disordered" evidence="1">
    <location>
        <begin position="498"/>
        <end position="566"/>
    </location>
</feature>
<protein>
    <submittedName>
        <fullName evidence="2">Uncharacterized protein</fullName>
    </submittedName>
</protein>
<feature type="region of interest" description="Disordered" evidence="1">
    <location>
        <begin position="356"/>
        <end position="408"/>
    </location>
</feature>
<name>A0A9W8ED67_9FUNG</name>
<dbReference type="OrthoDB" id="10437226at2759"/>